<feature type="transmembrane region" description="Helical" evidence="6">
    <location>
        <begin position="192"/>
        <end position="214"/>
    </location>
</feature>
<dbReference type="EMBL" id="BAABGL010000006">
    <property type="protein sequence ID" value="GAA4388991.1"/>
    <property type="molecule type" value="Genomic_DNA"/>
</dbReference>
<proteinExistence type="inferred from homology"/>
<keyword evidence="4 6" id="KW-1133">Transmembrane helix</keyword>
<comment type="caution">
    <text evidence="7">The sequence shown here is derived from an EMBL/GenBank/DDBJ whole genome shotgun (WGS) entry which is preliminary data.</text>
</comment>
<keyword evidence="5 6" id="KW-0472">Membrane</keyword>
<feature type="transmembrane region" description="Helical" evidence="6">
    <location>
        <begin position="99"/>
        <end position="125"/>
    </location>
</feature>
<dbReference type="Pfam" id="PF03649">
    <property type="entry name" value="UPF0014"/>
    <property type="match status" value="1"/>
</dbReference>
<evidence type="ECO:0000256" key="2">
    <source>
        <dbReference type="ARBA" id="ARBA00005268"/>
    </source>
</evidence>
<evidence type="ECO:0000313" key="7">
    <source>
        <dbReference type="EMBL" id="GAA4388991.1"/>
    </source>
</evidence>
<accession>A0ABP8JDC1</accession>
<protein>
    <submittedName>
        <fullName evidence="7">Iron export ABC transporter permease subunit FetB</fullName>
    </submittedName>
</protein>
<dbReference type="InterPro" id="IPR005226">
    <property type="entry name" value="UPF0014_fam"/>
</dbReference>
<comment type="similarity">
    <text evidence="2">Belongs to the UPF0014 family.</text>
</comment>
<name>A0ABP8JDC1_9MICO</name>
<evidence type="ECO:0000256" key="4">
    <source>
        <dbReference type="ARBA" id="ARBA00022989"/>
    </source>
</evidence>
<comment type="subcellular location">
    <subcellularLocation>
        <location evidence="1">Membrane</location>
        <topology evidence="1">Multi-pass membrane protein</topology>
    </subcellularLocation>
</comment>
<dbReference type="PANTHER" id="PTHR30028">
    <property type="entry name" value="UPF0014 INNER MEMBRANE PROTEIN YBBM-RELATED"/>
    <property type="match status" value="1"/>
</dbReference>
<reference evidence="8" key="1">
    <citation type="journal article" date="2019" name="Int. J. Syst. Evol. Microbiol.">
        <title>The Global Catalogue of Microorganisms (GCM) 10K type strain sequencing project: providing services to taxonomists for standard genome sequencing and annotation.</title>
        <authorList>
            <consortium name="The Broad Institute Genomics Platform"/>
            <consortium name="The Broad Institute Genome Sequencing Center for Infectious Disease"/>
            <person name="Wu L."/>
            <person name="Ma J."/>
        </authorList>
    </citation>
    <scope>NUCLEOTIDE SEQUENCE [LARGE SCALE GENOMIC DNA]</scope>
    <source>
        <strain evidence="8">JCM 17808</strain>
    </source>
</reference>
<evidence type="ECO:0000256" key="1">
    <source>
        <dbReference type="ARBA" id="ARBA00004141"/>
    </source>
</evidence>
<dbReference type="RefSeq" id="WP_265809350.1">
    <property type="nucleotide sequence ID" value="NZ_BAABGL010000006.1"/>
</dbReference>
<gene>
    <name evidence="7" type="primary">fetB</name>
    <name evidence="7" type="ORF">GCM10023167_14300</name>
</gene>
<evidence type="ECO:0000313" key="8">
    <source>
        <dbReference type="Proteomes" id="UP001500642"/>
    </source>
</evidence>
<evidence type="ECO:0000256" key="5">
    <source>
        <dbReference type="ARBA" id="ARBA00023136"/>
    </source>
</evidence>
<organism evidence="7 8">
    <name type="scientific">Brevibacterium pityocampae</name>
    <dbReference type="NCBI Taxonomy" id="506594"/>
    <lineage>
        <taxon>Bacteria</taxon>
        <taxon>Bacillati</taxon>
        <taxon>Actinomycetota</taxon>
        <taxon>Actinomycetes</taxon>
        <taxon>Micrococcales</taxon>
        <taxon>Brevibacteriaceae</taxon>
        <taxon>Brevibacterium</taxon>
    </lineage>
</organism>
<feature type="transmembrane region" description="Helical" evidence="6">
    <location>
        <begin position="131"/>
        <end position="153"/>
    </location>
</feature>
<evidence type="ECO:0000256" key="6">
    <source>
        <dbReference type="SAM" id="Phobius"/>
    </source>
</evidence>
<keyword evidence="8" id="KW-1185">Reference proteome</keyword>
<dbReference type="Proteomes" id="UP001500642">
    <property type="component" value="Unassembled WGS sequence"/>
</dbReference>
<dbReference type="PANTHER" id="PTHR30028:SF0">
    <property type="entry name" value="PROTEIN ALUMINUM SENSITIVE 3"/>
    <property type="match status" value="1"/>
</dbReference>
<feature type="transmembrane region" description="Helical" evidence="6">
    <location>
        <begin position="66"/>
        <end position="87"/>
    </location>
</feature>
<feature type="transmembrane region" description="Helical" evidence="6">
    <location>
        <begin position="41"/>
        <end position="60"/>
    </location>
</feature>
<feature type="transmembrane region" description="Helical" evidence="6">
    <location>
        <begin position="226"/>
        <end position="252"/>
    </location>
</feature>
<feature type="transmembrane region" description="Helical" evidence="6">
    <location>
        <begin position="12"/>
        <end position="29"/>
    </location>
</feature>
<sequence>MSGGLVVLGWPQVGLAFVMVLVVLLLMVATRVGRRGEMLWACLRMTVQLVLVGLVLGWVFAHPSWWLTGLIFALMQVFAVATILGKFRGRLSLALRRVVVLASTAGTTGAVAWFLFVVVGLSPWYEPRYVIPIAGMLIGNSMTGITLGLKALVDGMRENRDAIEDALGLGAAPRAAIAPLVRSAFESALMPTINSMLGTGIVFLPGMMTGQILAGVDPMTAIGYQIAILLGIVGAVGTTVFLALVLGARTYFDARDRLRDDRIR</sequence>
<keyword evidence="3 6" id="KW-0812">Transmembrane</keyword>
<evidence type="ECO:0000256" key="3">
    <source>
        <dbReference type="ARBA" id="ARBA00022692"/>
    </source>
</evidence>